<dbReference type="Pfam" id="PF03466">
    <property type="entry name" value="LysR_substrate"/>
    <property type="match status" value="1"/>
</dbReference>
<dbReference type="HOGENOM" id="CLU_039613_6_4_11"/>
<evidence type="ECO:0000259" key="5">
    <source>
        <dbReference type="PROSITE" id="PS50931"/>
    </source>
</evidence>
<proteinExistence type="inferred from homology"/>
<comment type="caution">
    <text evidence="6">The sequence shown here is derived from an EMBL/GenBank/DDBJ whole genome shotgun (WGS) entry which is preliminary data.</text>
</comment>
<dbReference type="Gene3D" id="1.10.10.10">
    <property type="entry name" value="Winged helix-like DNA-binding domain superfamily/Winged helix DNA-binding domain"/>
    <property type="match status" value="1"/>
</dbReference>
<dbReference type="InterPro" id="IPR036388">
    <property type="entry name" value="WH-like_DNA-bd_sf"/>
</dbReference>
<keyword evidence="2" id="KW-0805">Transcription regulation</keyword>
<dbReference type="InterPro" id="IPR005119">
    <property type="entry name" value="LysR_subst-bd"/>
</dbReference>
<dbReference type="CDD" id="cd08436">
    <property type="entry name" value="PBP2_LTTR_like_3"/>
    <property type="match status" value="1"/>
</dbReference>
<keyword evidence="3" id="KW-0238">DNA-binding</keyword>
<dbReference type="Proteomes" id="UP000029095">
    <property type="component" value="Unassembled WGS sequence"/>
</dbReference>
<evidence type="ECO:0000256" key="3">
    <source>
        <dbReference type="ARBA" id="ARBA00023125"/>
    </source>
</evidence>
<dbReference type="PROSITE" id="PS50931">
    <property type="entry name" value="HTH_LYSR"/>
    <property type="match status" value="1"/>
</dbReference>
<reference evidence="6 7" key="1">
    <citation type="submission" date="2014-05" db="EMBL/GenBank/DDBJ databases">
        <title>Complete genome sequence of the Streptomyces mutabilis TRM45540.</title>
        <authorList>
            <person name="Luo X."/>
            <person name="Zhang L."/>
        </authorList>
    </citation>
    <scope>NUCLEOTIDE SEQUENCE [LARGE SCALE GENOMIC DNA]</scope>
    <source>
        <strain evidence="6 7">TRM45540</strain>
    </source>
</reference>
<dbReference type="STRING" id="1915400.FM21_15665"/>
<dbReference type="EMBL" id="JNFQ01000001">
    <property type="protein sequence ID" value="KFG77407.1"/>
    <property type="molecule type" value="Genomic_DNA"/>
</dbReference>
<dbReference type="InterPro" id="IPR000847">
    <property type="entry name" value="LysR_HTH_N"/>
</dbReference>
<dbReference type="SUPFAM" id="SSF53850">
    <property type="entry name" value="Periplasmic binding protein-like II"/>
    <property type="match status" value="1"/>
</dbReference>
<keyword evidence="4" id="KW-0804">Transcription</keyword>
<dbReference type="Gene3D" id="3.40.190.290">
    <property type="match status" value="1"/>
</dbReference>
<dbReference type="GO" id="GO:0003700">
    <property type="term" value="F:DNA-binding transcription factor activity"/>
    <property type="evidence" value="ECO:0007669"/>
    <property type="project" value="InterPro"/>
</dbReference>
<dbReference type="SUPFAM" id="SSF46785">
    <property type="entry name" value="Winged helix' DNA-binding domain"/>
    <property type="match status" value="1"/>
</dbReference>
<evidence type="ECO:0000256" key="4">
    <source>
        <dbReference type="ARBA" id="ARBA00023163"/>
    </source>
</evidence>
<dbReference type="PANTHER" id="PTHR30346">
    <property type="entry name" value="TRANSCRIPTIONAL DUAL REGULATOR HCAR-RELATED"/>
    <property type="match status" value="1"/>
</dbReference>
<evidence type="ECO:0000313" key="7">
    <source>
        <dbReference type="Proteomes" id="UP000029095"/>
    </source>
</evidence>
<dbReference type="AlphaFoldDB" id="A0A086N8D9"/>
<organism evidence="6 7">
    <name type="scientific">Streptomyces mutabilis</name>
    <dbReference type="NCBI Taxonomy" id="67332"/>
    <lineage>
        <taxon>Bacteria</taxon>
        <taxon>Bacillati</taxon>
        <taxon>Actinomycetota</taxon>
        <taxon>Actinomycetes</taxon>
        <taxon>Kitasatosporales</taxon>
        <taxon>Streptomycetaceae</taxon>
        <taxon>Streptomyces</taxon>
    </lineage>
</organism>
<keyword evidence="7" id="KW-1185">Reference proteome</keyword>
<evidence type="ECO:0000256" key="2">
    <source>
        <dbReference type="ARBA" id="ARBA00023015"/>
    </source>
</evidence>
<dbReference type="FunFam" id="1.10.10.10:FF:000001">
    <property type="entry name" value="LysR family transcriptional regulator"/>
    <property type="match status" value="1"/>
</dbReference>
<evidence type="ECO:0000256" key="1">
    <source>
        <dbReference type="ARBA" id="ARBA00009437"/>
    </source>
</evidence>
<dbReference type="PANTHER" id="PTHR30346:SF30">
    <property type="entry name" value="SMALL NEUTRAL PROTEASE REGULATORY PROTEIN"/>
    <property type="match status" value="1"/>
</dbReference>
<dbReference type="PRINTS" id="PR00039">
    <property type="entry name" value="HTHLYSR"/>
</dbReference>
<sequence>MLVMRSIVFHDGSVDLQQMRYVVAVAETASFTRAAERCHVVQSALSHQVARLEKDLGARLFERTSRRVRLTVAGEAFLPAARQALEAAERARAEVAAATGEIQGRLTVGTIPTVAAVDLPTVLRDYRRRYPQVRISLRTAASERLIEQVRDGALDAAFLGVQPGFRPQGVNDRQLAYGEHVAVVAPDHPLAGEREVGLPRLAEEVFVDFAAGSAARAQSDDAFTAAGLRREVAFEAGVDLMARLIRLGLGVALLPAVFAAGLHGLRCVPVRDGPVRVERLVWSRFTPSPAAAAFLALLDVSGADSNPLRP</sequence>
<protein>
    <submittedName>
        <fullName evidence="6">LysR family transcriptional regulator</fullName>
    </submittedName>
</protein>
<accession>A0A086N8D9</accession>
<dbReference type="InterPro" id="IPR036390">
    <property type="entry name" value="WH_DNA-bd_sf"/>
</dbReference>
<name>A0A086N8D9_9ACTN</name>
<dbReference type="GO" id="GO:0032993">
    <property type="term" value="C:protein-DNA complex"/>
    <property type="evidence" value="ECO:0007669"/>
    <property type="project" value="TreeGrafter"/>
</dbReference>
<gene>
    <name evidence="6" type="ORF">FM21_15665</name>
</gene>
<dbReference type="GO" id="GO:0003677">
    <property type="term" value="F:DNA binding"/>
    <property type="evidence" value="ECO:0007669"/>
    <property type="project" value="UniProtKB-KW"/>
</dbReference>
<evidence type="ECO:0000313" key="6">
    <source>
        <dbReference type="EMBL" id="KFG77407.1"/>
    </source>
</evidence>
<feature type="domain" description="HTH lysR-type" evidence="5">
    <location>
        <begin position="14"/>
        <end position="71"/>
    </location>
</feature>
<comment type="similarity">
    <text evidence="1">Belongs to the LysR transcriptional regulatory family.</text>
</comment>
<dbReference type="Pfam" id="PF00126">
    <property type="entry name" value="HTH_1"/>
    <property type="match status" value="1"/>
</dbReference>